<organism evidence="8 9">
    <name type="scientific">Paraburkholderia sejongensis</name>
    <dbReference type="NCBI Taxonomy" id="2886946"/>
    <lineage>
        <taxon>Bacteria</taxon>
        <taxon>Pseudomonadati</taxon>
        <taxon>Pseudomonadota</taxon>
        <taxon>Betaproteobacteria</taxon>
        <taxon>Burkholderiales</taxon>
        <taxon>Burkholderiaceae</taxon>
        <taxon>Paraburkholderia</taxon>
    </lineage>
</organism>
<proteinExistence type="predicted"/>
<dbReference type="PROSITE" id="PS51198">
    <property type="entry name" value="UVRD_HELICASE_ATP_BIND"/>
    <property type="match status" value="1"/>
</dbReference>
<evidence type="ECO:0000256" key="6">
    <source>
        <dbReference type="PROSITE-ProRule" id="PRU00560"/>
    </source>
</evidence>
<feature type="domain" description="UvrD-like helicase ATP-binding" evidence="7">
    <location>
        <begin position="20"/>
        <end position="312"/>
    </location>
</feature>
<evidence type="ECO:0000256" key="3">
    <source>
        <dbReference type="ARBA" id="ARBA00022806"/>
    </source>
</evidence>
<gene>
    <name evidence="8" type="ORF">LJ656_34105</name>
</gene>
<name>A0ABS8K610_9BURK</name>
<dbReference type="Proteomes" id="UP001431019">
    <property type="component" value="Unassembled WGS sequence"/>
</dbReference>
<protein>
    <recommendedName>
        <fullName evidence="5">DNA 3'-5' helicase II</fullName>
    </recommendedName>
</protein>
<keyword evidence="9" id="KW-1185">Reference proteome</keyword>
<keyword evidence="1 6" id="KW-0547">Nucleotide-binding</keyword>
<evidence type="ECO:0000256" key="5">
    <source>
        <dbReference type="ARBA" id="ARBA00034923"/>
    </source>
</evidence>
<accession>A0ABS8K610</accession>
<dbReference type="Pfam" id="PF00580">
    <property type="entry name" value="UvrD-helicase"/>
    <property type="match status" value="1"/>
</dbReference>
<dbReference type="RefSeq" id="WP_230513839.1">
    <property type="nucleotide sequence ID" value="NZ_JAJITD010000033.1"/>
</dbReference>
<dbReference type="EMBL" id="JAJITD010000033">
    <property type="protein sequence ID" value="MCC8397587.1"/>
    <property type="molecule type" value="Genomic_DNA"/>
</dbReference>
<dbReference type="InterPro" id="IPR027417">
    <property type="entry name" value="P-loop_NTPase"/>
</dbReference>
<dbReference type="SUPFAM" id="SSF52540">
    <property type="entry name" value="P-loop containing nucleoside triphosphate hydrolases"/>
    <property type="match status" value="1"/>
</dbReference>
<sequence>MPVQLSNEDLKQLKEWFPLLSFDRDDQINALLHMDSADFQAVPGSGKTTLLGAKLALIARKWPYANRGICILTHTNVATQEIEQRLRKIPNGEELLGYPHYIGTIQTFINKYFAIPWLRESQIELKEIDDEAYADRILGLAKKTEDIKGWLFQKGFLDERSKSVRGIRYSGPELTLTTSGRTPLPAKGKTITALKLIKSRLTREGWLRYDDMFAFAERAMQYVPTLADTIAHRFPLVFMDEMQDTSDLQLDVLCKAFFGDTIIQRFGDINQSILNRGDGTHMHAFPKKEFFEVSSSLRFGRQIADVANRLKLVGGNMEGHGGEAIAQPALILYSDATIQSVVHRFGVWTAEHFTSEELASRPIKAVCGVKREGNAKQQVGRHIKDYVPSFVIDASRPAGARATICRLVRDAGASEDIGRTTIARTSTARLAVLKLLGHYGRPDVRGVTSWNQLRRILQQDSHSLQAANRVVLDIVEGVYGTETEDQWIASRNRLLLALENLIEVDVPAQDIAIMKFEIDTGASIAAQPGGVNTLRIDACGKSFDMQLSTIAGVKGETHLATLVLESCVNKQYDLSELIPYLLKQEDANQVE</sequence>
<evidence type="ECO:0000259" key="7">
    <source>
        <dbReference type="PROSITE" id="PS51198"/>
    </source>
</evidence>
<reference evidence="8 9" key="1">
    <citation type="submission" date="2021-11" db="EMBL/GenBank/DDBJ databases">
        <authorList>
            <person name="Oh E.-T."/>
            <person name="Kim S.-B."/>
        </authorList>
    </citation>
    <scope>NUCLEOTIDE SEQUENCE [LARGE SCALE GENOMIC DNA]</scope>
    <source>
        <strain evidence="8 9">MMS20-SJTR3</strain>
    </source>
</reference>
<keyword evidence="3 6" id="KW-0347">Helicase</keyword>
<feature type="binding site" evidence="6">
    <location>
        <begin position="41"/>
        <end position="48"/>
    </location>
    <ligand>
        <name>ATP</name>
        <dbReference type="ChEBI" id="CHEBI:30616"/>
    </ligand>
</feature>
<dbReference type="InterPro" id="IPR000212">
    <property type="entry name" value="DNA_helicase_UvrD/REP"/>
</dbReference>
<evidence type="ECO:0000313" key="8">
    <source>
        <dbReference type="EMBL" id="MCC8397587.1"/>
    </source>
</evidence>
<comment type="caution">
    <text evidence="8">The sequence shown here is derived from an EMBL/GenBank/DDBJ whole genome shotgun (WGS) entry which is preliminary data.</text>
</comment>
<keyword evidence="2 6" id="KW-0378">Hydrolase</keyword>
<dbReference type="PANTHER" id="PTHR11070">
    <property type="entry name" value="UVRD / RECB / PCRA DNA HELICASE FAMILY MEMBER"/>
    <property type="match status" value="1"/>
</dbReference>
<evidence type="ECO:0000313" key="9">
    <source>
        <dbReference type="Proteomes" id="UP001431019"/>
    </source>
</evidence>
<dbReference type="InterPro" id="IPR014016">
    <property type="entry name" value="UvrD-like_ATP-bd"/>
</dbReference>
<keyword evidence="4 6" id="KW-0067">ATP-binding</keyword>
<evidence type="ECO:0000256" key="2">
    <source>
        <dbReference type="ARBA" id="ARBA00022801"/>
    </source>
</evidence>
<dbReference type="Gene3D" id="3.40.50.300">
    <property type="entry name" value="P-loop containing nucleotide triphosphate hydrolases"/>
    <property type="match status" value="1"/>
</dbReference>
<evidence type="ECO:0000256" key="1">
    <source>
        <dbReference type="ARBA" id="ARBA00022741"/>
    </source>
</evidence>
<dbReference type="PANTHER" id="PTHR11070:SF2">
    <property type="entry name" value="ATP-DEPENDENT DNA HELICASE SRS2"/>
    <property type="match status" value="1"/>
</dbReference>
<evidence type="ECO:0000256" key="4">
    <source>
        <dbReference type="ARBA" id="ARBA00022840"/>
    </source>
</evidence>